<name>A0ABY2XP16_9GAMM</name>
<keyword evidence="2" id="KW-1185">Reference proteome</keyword>
<dbReference type="Proteomes" id="UP000739180">
    <property type="component" value="Unassembled WGS sequence"/>
</dbReference>
<dbReference type="EMBL" id="VCQT01000022">
    <property type="protein sequence ID" value="TMW13751.1"/>
    <property type="molecule type" value="Genomic_DNA"/>
</dbReference>
<accession>A0ABY2XP16</accession>
<evidence type="ECO:0000313" key="1">
    <source>
        <dbReference type="EMBL" id="TMW13751.1"/>
    </source>
</evidence>
<dbReference type="RefSeq" id="WP_138771791.1">
    <property type="nucleotide sequence ID" value="NZ_JBHSSX010000020.1"/>
</dbReference>
<comment type="caution">
    <text evidence="1">The sequence shown here is derived from an EMBL/GenBank/DDBJ whole genome shotgun (WGS) entry which is preliminary data.</text>
</comment>
<evidence type="ECO:0008006" key="3">
    <source>
        <dbReference type="Google" id="ProtNLM"/>
    </source>
</evidence>
<organism evidence="1 2">
    <name type="scientific">Alloalcanivorax gelatiniphagus</name>
    <dbReference type="NCBI Taxonomy" id="1194167"/>
    <lineage>
        <taxon>Bacteria</taxon>
        <taxon>Pseudomonadati</taxon>
        <taxon>Pseudomonadota</taxon>
        <taxon>Gammaproteobacteria</taxon>
        <taxon>Oceanospirillales</taxon>
        <taxon>Alcanivoracaceae</taxon>
        <taxon>Alloalcanivorax</taxon>
    </lineage>
</organism>
<protein>
    <recommendedName>
        <fullName evidence="3">SPOR domain-containing protein</fullName>
    </recommendedName>
</protein>
<evidence type="ECO:0000313" key="2">
    <source>
        <dbReference type="Proteomes" id="UP000739180"/>
    </source>
</evidence>
<gene>
    <name evidence="1" type="ORF">FGS76_06385</name>
</gene>
<reference evidence="1 2" key="1">
    <citation type="submission" date="2019-05" db="EMBL/GenBank/DDBJ databases">
        <title>Genome of Alcanivorax gelatiniphagus, an oil degrading marine bacteria.</title>
        <authorList>
            <person name="Kwon K.K."/>
        </authorList>
    </citation>
    <scope>NUCLEOTIDE SEQUENCE [LARGE SCALE GENOMIC DNA]</scope>
    <source>
        <strain evidence="1 2">MEBiC 08158</strain>
    </source>
</reference>
<proteinExistence type="predicted"/>
<sequence length="69" mass="7822">MKIDLSKSPLGRPYYAAWIKSHHQSEDGSTYLVTRFLCDEFSTREEAEEALDKIPDDGNERGVCRAACL</sequence>